<feature type="domain" description="Pilus assembly protein E-set like" evidence="4">
    <location>
        <begin position="281"/>
        <end position="346"/>
    </location>
</feature>
<dbReference type="EMBL" id="NWUO01000003">
    <property type="protein sequence ID" value="PNS12537.1"/>
    <property type="molecule type" value="Genomic_DNA"/>
</dbReference>
<accession>A0A2K1QBZ1</accession>
<dbReference type="Pfam" id="PF15976">
    <property type="entry name" value="CooC_C"/>
    <property type="match status" value="1"/>
</dbReference>
<keyword evidence="6" id="KW-1185">Reference proteome</keyword>
<organism evidence="5 6">
    <name type="scientific">Mixta theicola</name>
    <dbReference type="NCBI Taxonomy" id="1458355"/>
    <lineage>
        <taxon>Bacteria</taxon>
        <taxon>Pseudomonadati</taxon>
        <taxon>Pseudomonadota</taxon>
        <taxon>Gammaproteobacteria</taxon>
        <taxon>Enterobacterales</taxon>
        <taxon>Erwiniaceae</taxon>
        <taxon>Mixta</taxon>
    </lineage>
</organism>
<dbReference type="InterPro" id="IPR032636">
    <property type="entry name" value="Pilus_assem_E-set-like_dom"/>
</dbReference>
<comment type="caution">
    <text evidence="5">The sequence shown here is derived from an EMBL/GenBank/DDBJ whole genome shotgun (WGS) entry which is preliminary data.</text>
</comment>
<keyword evidence="1 2" id="KW-0732">Signal</keyword>
<dbReference type="InterPro" id="IPR031917">
    <property type="entry name" value="Pilus_assem_C"/>
</dbReference>
<proteinExistence type="predicted"/>
<feature type="signal peptide" evidence="2">
    <location>
        <begin position="1"/>
        <end position="24"/>
    </location>
</feature>
<evidence type="ECO:0000259" key="4">
    <source>
        <dbReference type="Pfam" id="PF16967"/>
    </source>
</evidence>
<evidence type="ECO:0000256" key="1">
    <source>
        <dbReference type="ARBA" id="ARBA00022729"/>
    </source>
</evidence>
<reference evidence="6" key="1">
    <citation type="submission" date="2017-09" db="EMBL/GenBank/DDBJ databases">
        <authorList>
            <person name="Palmer M."/>
            <person name="Steenkamp E.T."/>
            <person name="Coetzee M.P."/>
            <person name="Avontuur J.R."/>
            <person name="Van Zyl E."/>
            <person name="Chan W.-Y."/>
            <person name="Blom J."/>
            <person name="Venter S.N."/>
        </authorList>
    </citation>
    <scope>NUCLEOTIDE SEQUENCE [LARGE SCALE GENOMIC DNA]</scope>
    <source>
        <strain evidence="6">QC88-366</strain>
    </source>
</reference>
<name>A0A2K1QBZ1_9GAMM</name>
<feature type="domain" description="Pilus assembly protein C-terminal" evidence="3">
    <location>
        <begin position="735"/>
        <end position="827"/>
    </location>
</feature>
<sequence length="831" mass="92424">MKHSGCVKKIIILTISITANSAFSANKAASLRINNYVIPAFFVSALNQGMNVPVYIRYKGDVSNNRSEHKIADVVLSIKEDAFHINQIVLVDQPERTELSSTLKSRLLKLQNVSFGDGKRLDIADEVFLSLEAKSFYIELNVNREALVPAILPRTNMLGGSSVEGMTNVFNYTFGSYYNKLRNTDTSSSYFTMDNITAWHEHHINLNGSIYGIGTSYRTSEIYRAMYERDYDGNRLTIGMVDTWNLQSIASMSALNSSRIYGASFGNRSSTQIEDNTLSILPVIVFLPAAGEVHIYRDNRLLSIQNFPMGSYELDTSRLPFGVYNVDVQVIVNGQVVSKRNTQINKIFSRKSSVSGDLTWQIFGGSLEYNKANYHSREKFSIDSKETWVTGVAMAITQPWLSGVNLKSTLYGFDSTAVNESEASFIINDAFNINQQILWATDGSRRSISTLNFSLPQGYGSLWGSRQISYIGDRLLIQKDDAWSAGVTANLKKIAKYFGIFTVSNTKDRYAGSKYINIDYSQSFFSNRYASVSLRSGIQHYNYDDRPTIRNKYVNIDIAVPLSAWFSTGVSSEKGNILANATVRKSISDSAITQVGGTLSKRMTHKDENNHHSDDFSANGYASYETKYNAGNVSISHSSDRSSTFNMSSQGSVGLTKDSIALGKGNQTSGVMIKTGFANAGTMLANINGRSYPLSGQNNYISLPPYKQYKIELMNDKCSKDSVNVASGRQSKVVLYPGNVEVISPEIKQLVTVFGRIKTHDGLPFANLDIYSHTGKTRTDERGEFSMDIDKQNSVITMFLKNLSACETRLDLQDARGAIWIGDIYCQLQHK</sequence>
<dbReference type="Pfam" id="PF16967">
    <property type="entry name" value="TcfC"/>
    <property type="match status" value="1"/>
</dbReference>
<protein>
    <recommendedName>
        <fullName evidence="7">Fimbrial biogenesis outer membrane usher protein</fullName>
    </recommendedName>
</protein>
<evidence type="ECO:0008006" key="7">
    <source>
        <dbReference type="Google" id="ProtNLM"/>
    </source>
</evidence>
<dbReference type="AlphaFoldDB" id="A0A2K1QBZ1"/>
<gene>
    <name evidence="5" type="ORF">COO59_05280</name>
</gene>
<dbReference type="Proteomes" id="UP000236345">
    <property type="component" value="Unassembled WGS sequence"/>
</dbReference>
<dbReference type="RefSeq" id="WP_103058780.1">
    <property type="nucleotide sequence ID" value="NZ_BSOF01000028.1"/>
</dbReference>
<evidence type="ECO:0000259" key="3">
    <source>
        <dbReference type="Pfam" id="PF15976"/>
    </source>
</evidence>
<evidence type="ECO:0000313" key="6">
    <source>
        <dbReference type="Proteomes" id="UP000236345"/>
    </source>
</evidence>
<evidence type="ECO:0000256" key="2">
    <source>
        <dbReference type="SAM" id="SignalP"/>
    </source>
</evidence>
<dbReference type="OrthoDB" id="6730090at2"/>
<feature type="chain" id="PRO_5014352900" description="Fimbrial biogenesis outer membrane usher protein" evidence="2">
    <location>
        <begin position="25"/>
        <end position="831"/>
    </location>
</feature>
<evidence type="ECO:0000313" key="5">
    <source>
        <dbReference type="EMBL" id="PNS12537.1"/>
    </source>
</evidence>